<protein>
    <submittedName>
        <fullName evidence="2">Transposase</fullName>
    </submittedName>
</protein>
<dbReference type="RefSeq" id="WP_245783297.1">
    <property type="nucleotide sequence ID" value="NZ_FORP01000022.1"/>
</dbReference>
<keyword evidence="1" id="KW-0175">Coiled coil</keyword>
<name>A0A1I3ZUT9_9PSEU</name>
<dbReference type="InterPro" id="IPR002514">
    <property type="entry name" value="Transposase_8"/>
</dbReference>
<proteinExistence type="predicted"/>
<dbReference type="STRING" id="115433.SAMN05421835_12245"/>
<dbReference type="SUPFAM" id="SSF46689">
    <property type="entry name" value="Homeodomain-like"/>
    <property type="match status" value="1"/>
</dbReference>
<gene>
    <name evidence="2" type="ORF">SAMN05421835_12245</name>
</gene>
<dbReference type="AlphaFoldDB" id="A0A1I3ZUT9"/>
<dbReference type="InterPro" id="IPR036388">
    <property type="entry name" value="WH-like_DNA-bd_sf"/>
</dbReference>
<dbReference type="GO" id="GO:0004803">
    <property type="term" value="F:transposase activity"/>
    <property type="evidence" value="ECO:0007669"/>
    <property type="project" value="InterPro"/>
</dbReference>
<dbReference type="EMBL" id="FORP01000022">
    <property type="protein sequence ID" value="SFK47818.1"/>
    <property type="molecule type" value="Genomic_DNA"/>
</dbReference>
<keyword evidence="3" id="KW-1185">Reference proteome</keyword>
<reference evidence="2 3" key="1">
    <citation type="submission" date="2016-10" db="EMBL/GenBank/DDBJ databases">
        <authorList>
            <person name="de Groot N.N."/>
        </authorList>
    </citation>
    <scope>NUCLEOTIDE SEQUENCE [LARGE SCALE GENOMIC DNA]</scope>
    <source>
        <strain evidence="2 3">DSM 44468</strain>
    </source>
</reference>
<sequence>MNQKYSPEMRERALRMLAEAKLEHPNLMSAVRHVASLLGMSPETLRVWHRRREIDAGQRPGVPTDVAEENKRLRRENAELKKANEVLKAASVSFAKELDRP</sequence>
<evidence type="ECO:0000313" key="2">
    <source>
        <dbReference type="EMBL" id="SFK47818.1"/>
    </source>
</evidence>
<dbReference type="Proteomes" id="UP000199025">
    <property type="component" value="Unassembled WGS sequence"/>
</dbReference>
<organism evidence="2 3">
    <name type="scientific">Amycolatopsis sacchari</name>
    <dbReference type="NCBI Taxonomy" id="115433"/>
    <lineage>
        <taxon>Bacteria</taxon>
        <taxon>Bacillati</taxon>
        <taxon>Actinomycetota</taxon>
        <taxon>Actinomycetes</taxon>
        <taxon>Pseudonocardiales</taxon>
        <taxon>Pseudonocardiaceae</taxon>
        <taxon>Amycolatopsis</taxon>
    </lineage>
</organism>
<dbReference type="GO" id="GO:0006313">
    <property type="term" value="P:DNA transposition"/>
    <property type="evidence" value="ECO:0007669"/>
    <property type="project" value="InterPro"/>
</dbReference>
<evidence type="ECO:0000256" key="1">
    <source>
        <dbReference type="SAM" id="Coils"/>
    </source>
</evidence>
<dbReference type="Gene3D" id="1.10.10.10">
    <property type="entry name" value="Winged helix-like DNA-binding domain superfamily/Winged helix DNA-binding domain"/>
    <property type="match status" value="1"/>
</dbReference>
<dbReference type="InterPro" id="IPR009057">
    <property type="entry name" value="Homeodomain-like_sf"/>
</dbReference>
<accession>A0A1I3ZUT9</accession>
<dbReference type="Pfam" id="PF01527">
    <property type="entry name" value="HTH_Tnp_1"/>
    <property type="match status" value="1"/>
</dbReference>
<feature type="coiled-coil region" evidence="1">
    <location>
        <begin position="66"/>
        <end position="93"/>
    </location>
</feature>
<evidence type="ECO:0000313" key="3">
    <source>
        <dbReference type="Proteomes" id="UP000199025"/>
    </source>
</evidence>
<dbReference type="GO" id="GO:0003677">
    <property type="term" value="F:DNA binding"/>
    <property type="evidence" value="ECO:0007669"/>
    <property type="project" value="InterPro"/>
</dbReference>